<keyword evidence="4" id="KW-0732">Signal</keyword>
<evidence type="ECO:0000259" key="5">
    <source>
        <dbReference type="SMART" id="SM00198"/>
    </source>
</evidence>
<dbReference type="Proteomes" id="UP001431783">
    <property type="component" value="Unassembled WGS sequence"/>
</dbReference>
<evidence type="ECO:0000313" key="7">
    <source>
        <dbReference type="Proteomes" id="UP001431783"/>
    </source>
</evidence>
<evidence type="ECO:0000256" key="2">
    <source>
        <dbReference type="ARBA" id="ARBA00022525"/>
    </source>
</evidence>
<dbReference type="Pfam" id="PF00188">
    <property type="entry name" value="CAP"/>
    <property type="match status" value="1"/>
</dbReference>
<dbReference type="SMART" id="SM00198">
    <property type="entry name" value="SCP"/>
    <property type="match status" value="1"/>
</dbReference>
<dbReference type="AlphaFoldDB" id="A0AAW1UU72"/>
<feature type="signal peptide" evidence="4">
    <location>
        <begin position="1"/>
        <end position="20"/>
    </location>
</feature>
<feature type="region of interest" description="Disordered" evidence="3">
    <location>
        <begin position="310"/>
        <end position="334"/>
    </location>
</feature>
<protein>
    <recommendedName>
        <fullName evidence="5">SCP domain-containing protein</fullName>
    </recommendedName>
</protein>
<dbReference type="GO" id="GO:0005576">
    <property type="term" value="C:extracellular region"/>
    <property type="evidence" value="ECO:0007669"/>
    <property type="project" value="UniProtKB-SubCell"/>
</dbReference>
<dbReference type="InterPro" id="IPR035940">
    <property type="entry name" value="CAP_sf"/>
</dbReference>
<feature type="domain" description="SCP" evidence="5">
    <location>
        <begin position="64"/>
        <end position="224"/>
    </location>
</feature>
<dbReference type="PANTHER" id="PTHR10334">
    <property type="entry name" value="CYSTEINE-RICH SECRETORY PROTEIN-RELATED"/>
    <property type="match status" value="1"/>
</dbReference>
<evidence type="ECO:0000256" key="4">
    <source>
        <dbReference type="SAM" id="SignalP"/>
    </source>
</evidence>
<organism evidence="6 7">
    <name type="scientific">Henosepilachna vigintioctopunctata</name>
    <dbReference type="NCBI Taxonomy" id="420089"/>
    <lineage>
        <taxon>Eukaryota</taxon>
        <taxon>Metazoa</taxon>
        <taxon>Ecdysozoa</taxon>
        <taxon>Arthropoda</taxon>
        <taxon>Hexapoda</taxon>
        <taxon>Insecta</taxon>
        <taxon>Pterygota</taxon>
        <taxon>Neoptera</taxon>
        <taxon>Endopterygota</taxon>
        <taxon>Coleoptera</taxon>
        <taxon>Polyphaga</taxon>
        <taxon>Cucujiformia</taxon>
        <taxon>Coccinelloidea</taxon>
        <taxon>Coccinellidae</taxon>
        <taxon>Epilachninae</taxon>
        <taxon>Epilachnini</taxon>
        <taxon>Henosepilachna</taxon>
    </lineage>
</organism>
<evidence type="ECO:0000256" key="1">
    <source>
        <dbReference type="ARBA" id="ARBA00004613"/>
    </source>
</evidence>
<keyword evidence="2" id="KW-0964">Secreted</keyword>
<dbReference type="InterPro" id="IPR002413">
    <property type="entry name" value="V5_allergen-like"/>
</dbReference>
<dbReference type="PRINTS" id="PR00837">
    <property type="entry name" value="V5TPXLIKE"/>
</dbReference>
<dbReference type="EMBL" id="JARQZJ010000092">
    <property type="protein sequence ID" value="KAK9884058.1"/>
    <property type="molecule type" value="Genomic_DNA"/>
</dbReference>
<reference evidence="6 7" key="1">
    <citation type="submission" date="2023-03" db="EMBL/GenBank/DDBJ databases">
        <title>Genome insight into feeding habits of ladybird beetles.</title>
        <authorList>
            <person name="Li H.-S."/>
            <person name="Huang Y.-H."/>
            <person name="Pang H."/>
        </authorList>
    </citation>
    <scope>NUCLEOTIDE SEQUENCE [LARGE SCALE GENOMIC DNA]</scope>
    <source>
        <strain evidence="6">SYSU_2023b</strain>
        <tissue evidence="6">Whole body</tissue>
    </source>
</reference>
<gene>
    <name evidence="6" type="ORF">WA026_004995</name>
</gene>
<keyword evidence="7" id="KW-1185">Reference proteome</keyword>
<comment type="caution">
    <text evidence="6">The sequence shown here is derived from an EMBL/GenBank/DDBJ whole genome shotgun (WGS) entry which is preliminary data.</text>
</comment>
<dbReference type="InterPro" id="IPR014044">
    <property type="entry name" value="CAP_dom"/>
</dbReference>
<feature type="compositionally biased region" description="Basic and acidic residues" evidence="3">
    <location>
        <begin position="319"/>
        <end position="334"/>
    </location>
</feature>
<dbReference type="PRINTS" id="PR00838">
    <property type="entry name" value="V5ALLERGEN"/>
</dbReference>
<dbReference type="CDD" id="cd05380">
    <property type="entry name" value="CAP_euk"/>
    <property type="match status" value="1"/>
</dbReference>
<evidence type="ECO:0000256" key="3">
    <source>
        <dbReference type="SAM" id="MobiDB-lite"/>
    </source>
</evidence>
<dbReference type="InterPro" id="IPR018244">
    <property type="entry name" value="Allrgn_V5/Tpx1_CS"/>
</dbReference>
<dbReference type="SUPFAM" id="SSF55797">
    <property type="entry name" value="PR-1-like"/>
    <property type="match status" value="1"/>
</dbReference>
<accession>A0AAW1UU72</accession>
<dbReference type="InterPro" id="IPR001283">
    <property type="entry name" value="CRISP-related"/>
</dbReference>
<name>A0AAW1UU72_9CUCU</name>
<proteinExistence type="predicted"/>
<dbReference type="PROSITE" id="PS01010">
    <property type="entry name" value="CRISP_2"/>
    <property type="match status" value="1"/>
</dbReference>
<dbReference type="Gene3D" id="3.40.33.10">
    <property type="entry name" value="CAP"/>
    <property type="match status" value="1"/>
</dbReference>
<sequence length="391" mass="44500">MKLYLVLYIFFVGQIRSTVATIDYCKLPCLKNNKTVEHVMCTLKNDCSVGPECKIKTKFELTREMKTSILNVHNVYRNKVAMGEATGKNGVNLPQGADLVEMVWDDELAYFAQCYANKCILQYDKCRQSSAKENIEQIIFIKIAVNPKTTDEIIMEMIESAFYSSKHLSEEEIEMHRNNKLTEQFTQLFWSRTSRVGCGLTRLLEDLYAYFMVCNYGPAGNIQGERVYKIGTPCSSCPDHRICDKRYTGLCAVVGEERNGLESIPAFLTTLERVVDPRLQKNESAINTGNDTSKVSLTNTTDRVKIKSINFSNQNRNTSGDERDKNKSEKSTNAPKIREIPIRICEVNKKLGGQDFEKYNGKTSSAESQENIYVCLVILSLLYHLSIFYNT</sequence>
<feature type="chain" id="PRO_5043486465" description="SCP domain-containing protein" evidence="4">
    <location>
        <begin position="21"/>
        <end position="391"/>
    </location>
</feature>
<comment type="subcellular location">
    <subcellularLocation>
        <location evidence="1">Secreted</location>
    </subcellularLocation>
</comment>
<evidence type="ECO:0000313" key="6">
    <source>
        <dbReference type="EMBL" id="KAK9884058.1"/>
    </source>
</evidence>